<sequence length="945" mass="105477">MADQDELYYLQPGFDVNTLTVPRLRSILVAHNISYPSSAKKSDLVEILQTQLVPKARKLLRERDRVRRTSRGITDVPSSQEEMVDGDESDDRERMPPPPAPKTPRGRKSRTNLQQEEVEPTPKTTRRSKTPSTRRSSRAPRGSDVETTETEPEKAPQSSRRTRKSMPGPTPVARTPSVRLRDAPDTRRSLEADESPFTQDNPFQQSSSPDLDSRRVSLSRSRKSIGASSTRKSTSRRRTRSPANVKREEVEIPVSHLSTGTDGIETTEEFTEDARQELSQDVVSDRRIAKARKKDLVRHRKKPASTAAKAAPWAVLMTALSAVAAWYRQEKVAVGYCGIGQPNWSLAEIDNVPSWVHESFEPQCVQCPQHAICYPNMQVECEHDFVLKQHSLSLNGLIPLPSTCEPDSEKEKRIKVVADRAVEELRNKRASYECGEPVWSGTTTTSTQDQPSTTVVSPAKLDVSEEQLKETISKQRRKNMSPEEFEDLWNSALGDIKGRDEVDVTHDKSGRALLSSSSFANLPFTCALRRSTVRALAANRVPIFLLILTISSAFYGRQRLLAYSAAKSQTPNLVAMTLDRLATQAALNEDGRATEAFISVGQLRDDVLRNVFNRAERERAWERVKKIVEANSNVRAATREGGKTGEWSRVWEWIGPVNFVPGLEGRRSGGMIENGSPAGPSAGSSHAGTPSTDDRKGLERHALSTHHVQRTYKYSSTDFVASAGCILFDFRETWCGPLRVKEDSQPQPQSAVLSTHEAPVPSTRPNIAPEPKVVLVRRHIKPRFELTDDHAFDKYLLPKGRRNIGESRKDAAIRETFEETGLRCELLPVTLQSRATSVDASRDRQINGYTLDEIRTFTWATDPFSMTVRTQTGDDGRGVTKVIWWFVGVVSKDQGSEEEVGRRKLEPECEAASVRMAEAAGRCTYESDGDVVRQAVELVKGTFGI</sequence>
<dbReference type="Pfam" id="PF12949">
    <property type="entry name" value="HeH"/>
    <property type="match status" value="1"/>
</dbReference>
<evidence type="ECO:0000313" key="11">
    <source>
        <dbReference type="Proteomes" id="UP001345013"/>
    </source>
</evidence>
<evidence type="ECO:0000256" key="3">
    <source>
        <dbReference type="ARBA" id="ARBA00022692"/>
    </source>
</evidence>
<keyword evidence="6" id="KW-0472">Membrane</keyword>
<keyword evidence="3" id="KW-0812">Transmembrane</keyword>
<dbReference type="PROSITE" id="PS51462">
    <property type="entry name" value="NUDIX"/>
    <property type="match status" value="1"/>
</dbReference>
<feature type="domain" description="Nudix hydrolase" evidence="9">
    <location>
        <begin position="753"/>
        <end position="936"/>
    </location>
</feature>
<evidence type="ECO:0000256" key="5">
    <source>
        <dbReference type="ARBA" id="ARBA00022989"/>
    </source>
</evidence>
<dbReference type="SUPFAM" id="SSF55811">
    <property type="entry name" value="Nudix"/>
    <property type="match status" value="1"/>
</dbReference>
<dbReference type="Gene3D" id="1.10.720.30">
    <property type="entry name" value="SAP domain"/>
    <property type="match status" value="1"/>
</dbReference>
<dbReference type="InterPro" id="IPR025856">
    <property type="entry name" value="HeH/LEM_domain"/>
</dbReference>
<evidence type="ECO:0000313" key="10">
    <source>
        <dbReference type="EMBL" id="KAK5100166.1"/>
    </source>
</evidence>
<accession>A0ABR0KM65</accession>
<comment type="subcellular location">
    <subcellularLocation>
        <location evidence="1">Nucleus inner membrane</location>
    </subcellularLocation>
</comment>
<keyword evidence="11" id="KW-1185">Reference proteome</keyword>
<feature type="region of interest" description="Disordered" evidence="8">
    <location>
        <begin position="665"/>
        <end position="697"/>
    </location>
</feature>
<dbReference type="InterPro" id="IPR015797">
    <property type="entry name" value="NUDIX_hydrolase-like_dom_sf"/>
</dbReference>
<feature type="compositionally biased region" description="Low complexity" evidence="8">
    <location>
        <begin position="675"/>
        <end position="691"/>
    </location>
</feature>
<proteinExistence type="predicted"/>
<dbReference type="PANTHER" id="PTHR47808:SF2">
    <property type="entry name" value="LEM DOMAIN-CONTAINING PROTEIN 2"/>
    <property type="match status" value="1"/>
</dbReference>
<dbReference type="InterPro" id="IPR041885">
    <property type="entry name" value="MAN1_winged_helix_dom"/>
</dbReference>
<dbReference type="Pfam" id="PF09402">
    <property type="entry name" value="MSC"/>
    <property type="match status" value="1"/>
</dbReference>
<dbReference type="PANTHER" id="PTHR47808">
    <property type="entry name" value="INNER NUCLEAR MEMBRANE PROTEIN HEH2-RELATED"/>
    <property type="match status" value="1"/>
</dbReference>
<name>A0ABR0KM65_9EURO</name>
<dbReference type="InterPro" id="IPR018996">
    <property type="entry name" value="Man1/Src1-like_C"/>
</dbReference>
<evidence type="ECO:0000256" key="7">
    <source>
        <dbReference type="ARBA" id="ARBA00023242"/>
    </source>
</evidence>
<evidence type="ECO:0000259" key="9">
    <source>
        <dbReference type="PROSITE" id="PS51462"/>
    </source>
</evidence>
<keyword evidence="2" id="KW-0597">Phosphoprotein</keyword>
<keyword evidence="5" id="KW-1133">Transmembrane helix</keyword>
<feature type="compositionally biased region" description="Polar residues" evidence="8">
    <location>
        <begin position="196"/>
        <end position="205"/>
    </location>
</feature>
<dbReference type="InterPro" id="IPR000086">
    <property type="entry name" value="NUDIX_hydrolase_dom"/>
</dbReference>
<keyword evidence="4" id="KW-0378">Hydrolase</keyword>
<evidence type="ECO:0000256" key="4">
    <source>
        <dbReference type="ARBA" id="ARBA00022801"/>
    </source>
</evidence>
<feature type="region of interest" description="Disordered" evidence="8">
    <location>
        <begin position="741"/>
        <end position="766"/>
    </location>
</feature>
<feature type="region of interest" description="Disordered" evidence="8">
    <location>
        <begin position="63"/>
        <end position="248"/>
    </location>
</feature>
<organism evidence="10 11">
    <name type="scientific">Lithohypha guttulata</name>
    <dbReference type="NCBI Taxonomy" id="1690604"/>
    <lineage>
        <taxon>Eukaryota</taxon>
        <taxon>Fungi</taxon>
        <taxon>Dikarya</taxon>
        <taxon>Ascomycota</taxon>
        <taxon>Pezizomycotina</taxon>
        <taxon>Eurotiomycetes</taxon>
        <taxon>Chaetothyriomycetidae</taxon>
        <taxon>Chaetothyriales</taxon>
        <taxon>Trichomeriaceae</taxon>
        <taxon>Lithohypha</taxon>
    </lineage>
</organism>
<protein>
    <submittedName>
        <fullName evidence="10">Inner nuclear membrane protein enriched at telomere/subtelomere region</fullName>
    </submittedName>
</protein>
<comment type="caution">
    <text evidence="10">The sequence shown here is derived from an EMBL/GenBank/DDBJ whole genome shotgun (WGS) entry which is preliminary data.</text>
</comment>
<dbReference type="Gene3D" id="1.10.10.1180">
    <property type="entry name" value="MAN1, winged-helix domain"/>
    <property type="match status" value="1"/>
</dbReference>
<evidence type="ECO:0000256" key="6">
    <source>
        <dbReference type="ARBA" id="ARBA00023136"/>
    </source>
</evidence>
<evidence type="ECO:0000256" key="8">
    <source>
        <dbReference type="SAM" id="MobiDB-lite"/>
    </source>
</evidence>
<dbReference type="Pfam" id="PF00293">
    <property type="entry name" value="NUDIX"/>
    <property type="match status" value="1"/>
</dbReference>
<evidence type="ECO:0000256" key="2">
    <source>
        <dbReference type="ARBA" id="ARBA00022553"/>
    </source>
</evidence>
<dbReference type="CDD" id="cd12935">
    <property type="entry name" value="LEM_like"/>
    <property type="match status" value="1"/>
</dbReference>
<feature type="compositionally biased region" description="Basic and acidic residues" evidence="8">
    <location>
        <begin position="179"/>
        <end position="191"/>
    </location>
</feature>
<keyword evidence="7" id="KW-0539">Nucleus</keyword>
<dbReference type="InterPro" id="IPR044780">
    <property type="entry name" value="Heh2/Src1"/>
</dbReference>
<dbReference type="InterPro" id="IPR020084">
    <property type="entry name" value="NUDIX_hydrolase_CS"/>
</dbReference>
<dbReference type="EMBL" id="JAVRRG010000007">
    <property type="protein sequence ID" value="KAK5100166.1"/>
    <property type="molecule type" value="Genomic_DNA"/>
</dbReference>
<dbReference type="Gene3D" id="3.90.79.10">
    <property type="entry name" value="Nucleoside Triphosphate Pyrophosphohydrolase"/>
    <property type="match status" value="1"/>
</dbReference>
<gene>
    <name evidence="10" type="primary">SRC1</name>
    <name evidence="10" type="ORF">LTR24_000961</name>
</gene>
<reference evidence="10 11" key="1">
    <citation type="submission" date="2023-08" db="EMBL/GenBank/DDBJ databases">
        <title>Black Yeasts Isolated from many extreme environments.</title>
        <authorList>
            <person name="Coleine C."/>
            <person name="Stajich J.E."/>
            <person name="Selbmann L."/>
        </authorList>
    </citation>
    <scope>NUCLEOTIDE SEQUENCE [LARGE SCALE GENOMIC DNA]</scope>
    <source>
        <strain evidence="10 11">CCFEE 5885</strain>
    </source>
</reference>
<dbReference type="InterPro" id="IPR036361">
    <property type="entry name" value="SAP_dom_sf"/>
</dbReference>
<evidence type="ECO:0000256" key="1">
    <source>
        <dbReference type="ARBA" id="ARBA00004540"/>
    </source>
</evidence>
<dbReference type="PROSITE" id="PS00893">
    <property type="entry name" value="NUDIX_BOX"/>
    <property type="match status" value="1"/>
</dbReference>
<dbReference type="Proteomes" id="UP001345013">
    <property type="component" value="Unassembled WGS sequence"/>
</dbReference>